<evidence type="ECO:0000313" key="2">
    <source>
        <dbReference type="EMBL" id="EFQ03956.1"/>
    </source>
</evidence>
<reference evidence="2 3" key="1">
    <citation type="submission" date="2010-08" db="EMBL/GenBank/DDBJ databases">
        <authorList>
            <person name="Weinstock G."/>
            <person name="Sodergren E."/>
            <person name="Clifton S."/>
            <person name="Fulton L."/>
            <person name="Fulton B."/>
            <person name="Courtney L."/>
            <person name="Fronick C."/>
            <person name="Harrison M."/>
            <person name="Strong C."/>
            <person name="Farmer C."/>
            <person name="Delahaunty K."/>
            <person name="Markovic C."/>
            <person name="Hall O."/>
            <person name="Minx P."/>
            <person name="Tomlinson C."/>
            <person name="Mitreva M."/>
            <person name="Hou S."/>
            <person name="Chen J."/>
            <person name="Wollam A."/>
            <person name="Pepin K.H."/>
            <person name="Johnson M."/>
            <person name="Bhonagiri V."/>
            <person name="Zhang X."/>
            <person name="Suruliraj S."/>
            <person name="Warren W."/>
            <person name="Chinwalla A."/>
            <person name="Mardis E.R."/>
            <person name="Wilson R.K."/>
        </authorList>
    </citation>
    <scope>NUCLEOTIDE SEQUENCE [LARGE SCALE GENOMIC DNA]</scope>
    <source>
        <strain evidence="2 3">F0359</strain>
    </source>
</reference>
<dbReference type="Proteomes" id="UP000003195">
    <property type="component" value="Unassembled WGS sequence"/>
</dbReference>
<dbReference type="EMBL" id="AECS01000037">
    <property type="protein sequence ID" value="EFQ03956.1"/>
    <property type="molecule type" value="Genomic_DNA"/>
</dbReference>
<feature type="compositionally biased region" description="Polar residues" evidence="1">
    <location>
        <begin position="7"/>
        <end position="16"/>
    </location>
</feature>
<organism evidence="2 3">
    <name type="scientific">Megasphaera micronuciformis F0359</name>
    <dbReference type="NCBI Taxonomy" id="706434"/>
    <lineage>
        <taxon>Bacteria</taxon>
        <taxon>Bacillati</taxon>
        <taxon>Bacillota</taxon>
        <taxon>Negativicutes</taxon>
        <taxon>Veillonellales</taxon>
        <taxon>Veillonellaceae</taxon>
        <taxon>Megasphaera</taxon>
    </lineage>
</organism>
<accession>E2ZD35</accession>
<feature type="compositionally biased region" description="Basic and acidic residues" evidence="1">
    <location>
        <begin position="24"/>
        <end position="35"/>
    </location>
</feature>
<gene>
    <name evidence="2" type="ORF">HMPREF9429_01139</name>
</gene>
<feature type="region of interest" description="Disordered" evidence="1">
    <location>
        <begin position="1"/>
        <end position="51"/>
    </location>
</feature>
<sequence length="51" mass="5492">MEVNEMARNSKQTSRPVASKASKILKDGRYGKDSKSVAGSALAQTRPGKKK</sequence>
<name>E2ZD35_9FIRM</name>
<dbReference type="eggNOG" id="ENOG5033E6C">
    <property type="taxonomic scope" value="Bacteria"/>
</dbReference>
<protein>
    <submittedName>
        <fullName evidence="2">Uncharacterized protein</fullName>
    </submittedName>
</protein>
<dbReference type="HOGENOM" id="CLU_214909_1_2_9"/>
<evidence type="ECO:0000313" key="3">
    <source>
        <dbReference type="Proteomes" id="UP000003195"/>
    </source>
</evidence>
<proteinExistence type="predicted"/>
<comment type="caution">
    <text evidence="2">The sequence shown here is derived from an EMBL/GenBank/DDBJ whole genome shotgun (WGS) entry which is preliminary data.</text>
</comment>
<dbReference type="AlphaFoldDB" id="E2ZD35"/>
<evidence type="ECO:0000256" key="1">
    <source>
        <dbReference type="SAM" id="MobiDB-lite"/>
    </source>
</evidence>
<dbReference type="STRING" id="706434.HMPREF9429_01139"/>
<keyword evidence="3" id="KW-1185">Reference proteome</keyword>